<comment type="caution">
    <text evidence="1">The sequence shown here is derived from an EMBL/GenBank/DDBJ whole genome shotgun (WGS) entry which is preliminary data.</text>
</comment>
<organism evidence="1 2">
    <name type="scientific">Brachionus plicatilis</name>
    <name type="common">Marine rotifer</name>
    <name type="synonym">Brachionus muelleri</name>
    <dbReference type="NCBI Taxonomy" id="10195"/>
    <lineage>
        <taxon>Eukaryota</taxon>
        <taxon>Metazoa</taxon>
        <taxon>Spiralia</taxon>
        <taxon>Gnathifera</taxon>
        <taxon>Rotifera</taxon>
        <taxon>Eurotatoria</taxon>
        <taxon>Monogononta</taxon>
        <taxon>Pseudotrocha</taxon>
        <taxon>Ploima</taxon>
        <taxon>Brachionidae</taxon>
        <taxon>Brachionus</taxon>
    </lineage>
</organism>
<dbReference type="EMBL" id="REGN01012765">
    <property type="protein sequence ID" value="RMZ94878.1"/>
    <property type="molecule type" value="Genomic_DNA"/>
</dbReference>
<evidence type="ECO:0000313" key="2">
    <source>
        <dbReference type="Proteomes" id="UP000276133"/>
    </source>
</evidence>
<reference evidence="1 2" key="1">
    <citation type="journal article" date="2018" name="Sci. Rep.">
        <title>Genomic signatures of local adaptation to the degree of environmental predictability in rotifers.</title>
        <authorList>
            <person name="Franch-Gras L."/>
            <person name="Hahn C."/>
            <person name="Garcia-Roger E.M."/>
            <person name="Carmona M.J."/>
            <person name="Serra M."/>
            <person name="Gomez A."/>
        </authorList>
    </citation>
    <scope>NUCLEOTIDE SEQUENCE [LARGE SCALE GENOMIC DNA]</scope>
    <source>
        <strain evidence="1">HYR1</strain>
    </source>
</reference>
<sequence>MNYQEIKKYIEICIILNLFHNQVFSTDLANNRNVSTSVKNLLTLFNNGIRYLTEAIAATELPKSHKSKAKSKYGLKKKIKQDLTFDL</sequence>
<gene>
    <name evidence="1" type="ORF">BpHYR1_026543</name>
</gene>
<protein>
    <submittedName>
        <fullName evidence="1">Uncharacterized protein</fullName>
    </submittedName>
</protein>
<name>A0A3M7P730_BRAPC</name>
<dbReference type="AlphaFoldDB" id="A0A3M7P730"/>
<accession>A0A3M7P730</accession>
<keyword evidence="2" id="KW-1185">Reference proteome</keyword>
<proteinExistence type="predicted"/>
<evidence type="ECO:0000313" key="1">
    <source>
        <dbReference type="EMBL" id="RMZ94878.1"/>
    </source>
</evidence>
<dbReference type="Proteomes" id="UP000276133">
    <property type="component" value="Unassembled WGS sequence"/>
</dbReference>